<evidence type="ECO:0000256" key="3">
    <source>
        <dbReference type="ARBA" id="ARBA00022448"/>
    </source>
</evidence>
<evidence type="ECO:0000256" key="1">
    <source>
        <dbReference type="ARBA" id="ARBA00004448"/>
    </source>
</evidence>
<keyword evidence="13" id="KW-1185">Reference proteome</keyword>
<dbReference type="SUPFAM" id="SSF103506">
    <property type="entry name" value="Mitochondrial carrier"/>
    <property type="match status" value="1"/>
</dbReference>
<organism evidence="12 13">
    <name type="scientific">Macrostomum lignano</name>
    <dbReference type="NCBI Taxonomy" id="282301"/>
    <lineage>
        <taxon>Eukaryota</taxon>
        <taxon>Metazoa</taxon>
        <taxon>Spiralia</taxon>
        <taxon>Lophotrochozoa</taxon>
        <taxon>Platyhelminthes</taxon>
        <taxon>Rhabditophora</taxon>
        <taxon>Macrostomorpha</taxon>
        <taxon>Macrostomida</taxon>
        <taxon>Macrostomidae</taxon>
        <taxon>Macrostomum</taxon>
    </lineage>
</organism>
<evidence type="ECO:0008006" key="14">
    <source>
        <dbReference type="Google" id="ProtNLM"/>
    </source>
</evidence>
<sequence>MHPTDLHKSTSRMPPDLSHSVHEADALIEPGDSHSNLTVPQRIAASSLGGLLTAVTMTPFDVVKTRLQAQTRPGAVTGSAASRCFLYCNGLMDLQLCAVNAYHSARSSACATRETRMVPNFCRHQYNTSSAYQGSWDAALRIARSEGLLALWRGLSASLALTVPGTVIYFTTLDLLKWHLGYRPLLCKSGEISKNKDWVPPLAAGAARVTAVLCLSPLELARTKMQAEGLNWTAIGRAASLEVGRSGLLSLWRGLPPTLMRDVPFSAIYWFTYDGMRARLLAAKAQARESQQQAGLSRRLRTASTSSTAAASPILTGPEAAAFGCVAGAVAGLTTHPFDVLKTHRQVEFAGSLGGVRRTPGTVDSMRLLMTGSSGHSRGGHRALYAGLVPRLLKVVPASAIMVATFELLKNEFSERNSRSALAAMA</sequence>
<keyword evidence="9 10" id="KW-0472">Membrane</keyword>
<proteinExistence type="inferred from homology"/>
<accession>A0A267E6H3</accession>
<evidence type="ECO:0000313" key="12">
    <source>
        <dbReference type="EMBL" id="PAA56282.1"/>
    </source>
</evidence>
<comment type="caution">
    <text evidence="12">The sequence shown here is derived from an EMBL/GenBank/DDBJ whole genome shotgun (WGS) entry which is preliminary data.</text>
</comment>
<dbReference type="InterPro" id="IPR023395">
    <property type="entry name" value="MCP_dom_sf"/>
</dbReference>
<keyword evidence="5" id="KW-0677">Repeat</keyword>
<keyword evidence="6" id="KW-0999">Mitochondrion inner membrane</keyword>
<dbReference type="EMBL" id="NIVC01002642">
    <property type="protein sequence ID" value="PAA56282.1"/>
    <property type="molecule type" value="Genomic_DNA"/>
</dbReference>
<dbReference type="PROSITE" id="PS50920">
    <property type="entry name" value="SOLCAR"/>
    <property type="match status" value="3"/>
</dbReference>
<evidence type="ECO:0000313" key="13">
    <source>
        <dbReference type="Proteomes" id="UP000215902"/>
    </source>
</evidence>
<protein>
    <recommendedName>
        <fullName evidence="14">Mitochondrial carrier protein</fullName>
    </recommendedName>
</protein>
<dbReference type="GO" id="GO:1990542">
    <property type="term" value="P:mitochondrial transmembrane transport"/>
    <property type="evidence" value="ECO:0007669"/>
    <property type="project" value="InterPro"/>
</dbReference>
<dbReference type="Pfam" id="PF00153">
    <property type="entry name" value="Mito_carr"/>
    <property type="match status" value="4"/>
</dbReference>
<dbReference type="GO" id="GO:0005743">
    <property type="term" value="C:mitochondrial inner membrane"/>
    <property type="evidence" value="ECO:0007669"/>
    <property type="project" value="UniProtKB-SubCell"/>
</dbReference>
<dbReference type="Proteomes" id="UP000215902">
    <property type="component" value="Unassembled WGS sequence"/>
</dbReference>
<evidence type="ECO:0000256" key="2">
    <source>
        <dbReference type="ARBA" id="ARBA00006375"/>
    </source>
</evidence>
<dbReference type="OrthoDB" id="1747031at2759"/>
<feature type="repeat" description="Solcar" evidence="10">
    <location>
        <begin position="37"/>
        <end position="179"/>
    </location>
</feature>
<keyword evidence="4 10" id="KW-0812">Transmembrane</keyword>
<evidence type="ECO:0000256" key="8">
    <source>
        <dbReference type="ARBA" id="ARBA00023128"/>
    </source>
</evidence>
<dbReference type="InterPro" id="IPR018108">
    <property type="entry name" value="MCP_transmembrane"/>
</dbReference>
<dbReference type="STRING" id="282301.A0A267E6H3"/>
<evidence type="ECO:0000256" key="9">
    <source>
        <dbReference type="ARBA" id="ARBA00023136"/>
    </source>
</evidence>
<evidence type="ECO:0000256" key="4">
    <source>
        <dbReference type="ARBA" id="ARBA00022692"/>
    </source>
</evidence>
<comment type="subcellular location">
    <subcellularLocation>
        <location evidence="1">Mitochondrion inner membrane</location>
        <topology evidence="1">Multi-pass membrane protein</topology>
    </subcellularLocation>
</comment>
<evidence type="ECO:0000256" key="5">
    <source>
        <dbReference type="ARBA" id="ARBA00022737"/>
    </source>
</evidence>
<comment type="similarity">
    <text evidence="2 11">Belongs to the mitochondrial carrier (TC 2.A.29) family.</text>
</comment>
<dbReference type="AlphaFoldDB" id="A0A267E6H3"/>
<evidence type="ECO:0000256" key="11">
    <source>
        <dbReference type="RuleBase" id="RU000488"/>
    </source>
</evidence>
<dbReference type="Gene3D" id="1.50.40.10">
    <property type="entry name" value="Mitochondrial carrier domain"/>
    <property type="match status" value="2"/>
</dbReference>
<evidence type="ECO:0000256" key="7">
    <source>
        <dbReference type="ARBA" id="ARBA00022989"/>
    </source>
</evidence>
<evidence type="ECO:0000256" key="10">
    <source>
        <dbReference type="PROSITE-ProRule" id="PRU00282"/>
    </source>
</evidence>
<name>A0A267E6H3_9PLAT</name>
<reference evidence="12 13" key="1">
    <citation type="submission" date="2017-06" db="EMBL/GenBank/DDBJ databases">
        <title>A platform for efficient transgenesis in Macrostomum lignano, a flatworm model organism for stem cell research.</title>
        <authorList>
            <person name="Berezikov E."/>
        </authorList>
    </citation>
    <scope>NUCLEOTIDE SEQUENCE [LARGE SCALE GENOMIC DNA]</scope>
    <source>
        <strain evidence="12">DV1</strain>
        <tissue evidence="12">Whole organism</tissue>
    </source>
</reference>
<keyword evidence="8" id="KW-0496">Mitochondrion</keyword>
<keyword evidence="3 11" id="KW-0813">Transport</keyword>
<feature type="repeat" description="Solcar" evidence="10">
    <location>
        <begin position="195"/>
        <end position="279"/>
    </location>
</feature>
<keyword evidence="7" id="KW-1133">Transmembrane helix</keyword>
<dbReference type="PANTHER" id="PTHR45760:SF2">
    <property type="entry name" value="FI19922P1-RELATED"/>
    <property type="match status" value="1"/>
</dbReference>
<gene>
    <name evidence="12" type="ORF">BOX15_Mlig005912g2</name>
</gene>
<dbReference type="PANTHER" id="PTHR45760">
    <property type="entry name" value="FI19922P1-RELATED"/>
    <property type="match status" value="1"/>
</dbReference>
<feature type="repeat" description="Solcar" evidence="10">
    <location>
        <begin position="315"/>
        <end position="412"/>
    </location>
</feature>
<evidence type="ECO:0000256" key="6">
    <source>
        <dbReference type="ARBA" id="ARBA00022792"/>
    </source>
</evidence>
<dbReference type="InterPro" id="IPR045315">
    <property type="entry name" value="Mtm1-like"/>
</dbReference>